<dbReference type="EMBL" id="JAUHHV010000001">
    <property type="protein sequence ID" value="KAK1438256.1"/>
    <property type="molecule type" value="Genomic_DNA"/>
</dbReference>
<dbReference type="AlphaFoldDB" id="A0AAD8PAF0"/>
<evidence type="ECO:0000313" key="2">
    <source>
        <dbReference type="Proteomes" id="UP001229421"/>
    </source>
</evidence>
<comment type="caution">
    <text evidence="1">The sequence shown here is derived from an EMBL/GenBank/DDBJ whole genome shotgun (WGS) entry which is preliminary data.</text>
</comment>
<name>A0AAD8PAF0_TARER</name>
<accession>A0AAD8PAF0</accession>
<reference evidence="1" key="1">
    <citation type="journal article" date="2023" name="bioRxiv">
        <title>Improved chromosome-level genome assembly for marigold (Tagetes erecta).</title>
        <authorList>
            <person name="Jiang F."/>
            <person name="Yuan L."/>
            <person name="Wang S."/>
            <person name="Wang H."/>
            <person name="Xu D."/>
            <person name="Wang A."/>
            <person name="Fan W."/>
        </authorList>
    </citation>
    <scope>NUCLEOTIDE SEQUENCE</scope>
    <source>
        <strain evidence="1">WSJ</strain>
        <tissue evidence="1">Leaf</tissue>
    </source>
</reference>
<dbReference type="Proteomes" id="UP001229421">
    <property type="component" value="Unassembled WGS sequence"/>
</dbReference>
<organism evidence="1 2">
    <name type="scientific">Tagetes erecta</name>
    <name type="common">African marigold</name>
    <dbReference type="NCBI Taxonomy" id="13708"/>
    <lineage>
        <taxon>Eukaryota</taxon>
        <taxon>Viridiplantae</taxon>
        <taxon>Streptophyta</taxon>
        <taxon>Embryophyta</taxon>
        <taxon>Tracheophyta</taxon>
        <taxon>Spermatophyta</taxon>
        <taxon>Magnoliopsida</taxon>
        <taxon>eudicotyledons</taxon>
        <taxon>Gunneridae</taxon>
        <taxon>Pentapetalae</taxon>
        <taxon>asterids</taxon>
        <taxon>campanulids</taxon>
        <taxon>Asterales</taxon>
        <taxon>Asteraceae</taxon>
        <taxon>Asteroideae</taxon>
        <taxon>Heliantheae alliance</taxon>
        <taxon>Tageteae</taxon>
        <taxon>Tagetes</taxon>
    </lineage>
</organism>
<protein>
    <submittedName>
        <fullName evidence="1">Uncharacterized protein</fullName>
    </submittedName>
</protein>
<proteinExistence type="predicted"/>
<keyword evidence="2" id="KW-1185">Reference proteome</keyword>
<sequence>MSGSYEECTVELQICLLMMVTDALKGPDPHDGDREDGKMPITSRIIKREAMLGRYKAITWEKKPTAT</sequence>
<evidence type="ECO:0000313" key="1">
    <source>
        <dbReference type="EMBL" id="KAK1438256.1"/>
    </source>
</evidence>
<gene>
    <name evidence="1" type="ORF">QVD17_04062</name>
</gene>